<dbReference type="PANTHER" id="PTHR43844">
    <property type="entry name" value="METHIONINE SYNTHASE"/>
    <property type="match status" value="1"/>
</dbReference>
<dbReference type="Pfam" id="PF01717">
    <property type="entry name" value="Meth_synt_2"/>
    <property type="match status" value="1"/>
</dbReference>
<dbReference type="HOGENOM" id="CLU_040013_0_0_9"/>
<reference evidence="2 3" key="1">
    <citation type="submission" date="2012-09" db="EMBL/GenBank/DDBJ databases">
        <title>The Genome Sequence of Alloiococcus otitis ATCC 51267.</title>
        <authorList>
            <consortium name="The Broad Institute Genome Sequencing Platform"/>
            <person name="Earl A."/>
            <person name="Ward D."/>
            <person name="Feldgarden M."/>
            <person name="Gevers D."/>
            <person name="Huys G."/>
            <person name="Walker B."/>
            <person name="Young S.K."/>
            <person name="Zeng Q."/>
            <person name="Gargeya S."/>
            <person name="Fitzgerald M."/>
            <person name="Haas B."/>
            <person name="Abouelleil A."/>
            <person name="Alvarado L."/>
            <person name="Arachchi H.M."/>
            <person name="Berlin A.M."/>
            <person name="Chapman S.B."/>
            <person name="Goldberg J."/>
            <person name="Griggs A."/>
            <person name="Gujja S."/>
            <person name="Hansen M."/>
            <person name="Howarth C."/>
            <person name="Imamovic A."/>
            <person name="Larimer J."/>
            <person name="McCowen C."/>
            <person name="Montmayeur A."/>
            <person name="Murphy C."/>
            <person name="Neiman D."/>
            <person name="Pearson M."/>
            <person name="Priest M."/>
            <person name="Roberts A."/>
            <person name="Saif S."/>
            <person name="Shea T."/>
            <person name="Sisk P."/>
            <person name="Sykes S."/>
            <person name="Wortman J."/>
            <person name="Nusbaum C."/>
            <person name="Birren B."/>
        </authorList>
    </citation>
    <scope>NUCLEOTIDE SEQUENCE [LARGE SCALE GENOMIC DNA]</scope>
    <source>
        <strain evidence="2 3">ATCC 51267</strain>
    </source>
</reference>
<evidence type="ECO:0000259" key="1">
    <source>
        <dbReference type="Pfam" id="PF01717"/>
    </source>
</evidence>
<dbReference type="GO" id="GO:0003871">
    <property type="term" value="F:5-methyltetrahydropteroyltriglutamate-homocysteine S-methyltransferase activity"/>
    <property type="evidence" value="ECO:0007669"/>
    <property type="project" value="InterPro"/>
</dbReference>
<evidence type="ECO:0000313" key="3">
    <source>
        <dbReference type="Proteomes" id="UP000009875"/>
    </source>
</evidence>
<organism evidence="2 3">
    <name type="scientific">Alloiococcus otitis ATCC 51267</name>
    <dbReference type="NCBI Taxonomy" id="883081"/>
    <lineage>
        <taxon>Bacteria</taxon>
        <taxon>Bacillati</taxon>
        <taxon>Bacillota</taxon>
        <taxon>Bacilli</taxon>
        <taxon>Lactobacillales</taxon>
        <taxon>Carnobacteriaceae</taxon>
        <taxon>Alloiococcus</taxon>
    </lineage>
</organism>
<dbReference type="PATRIC" id="fig|883081.3.peg.969"/>
<dbReference type="SUPFAM" id="SSF51726">
    <property type="entry name" value="UROD/MetE-like"/>
    <property type="match status" value="1"/>
</dbReference>
<sequence>MTVQSFANSLIGSMPRSKTLLKAQRDLSKNRLEQDEYEDLVYQETEKIVRLQEKYDLDYIVSGELARDNYVSFIANSLNNVKMMSNTEMLDYIEDKQAYEDMLGILDVPGSVIKNAICFGKISRDKSLVGSELKMLKEMTDHKVKITLPGPYLVTRSMWLKGLSDNFYDSKEELGEDVVQCLIDEVKDLQKLGVDTVQFDEPVLTEVVFSPEHTRTFMCASLSEKKDPSDELAFAKDLLKKTFDGIDRSQSNVALHVCRGNWSKDESILLEGPYTPLLDLFDYANPDILYLEYSTDRAGSIDSLFTNHQFGEETILGLGVMNPRKDETESKATIIKQVDQALDYLPADRINLNPDCGFATFSKKPVNSLAFIENKLQVLSEVKQELRDRYDQS</sequence>
<protein>
    <recommendedName>
        <fullName evidence="1">Cobalamin-independent methionine synthase MetE C-terminal/archaeal domain-containing protein</fullName>
    </recommendedName>
</protein>
<dbReference type="eggNOG" id="COG0620">
    <property type="taxonomic scope" value="Bacteria"/>
</dbReference>
<feature type="domain" description="Cobalamin-independent methionine synthase MetE C-terminal/archaeal" evidence="1">
    <location>
        <begin position="8"/>
        <end position="364"/>
    </location>
</feature>
<dbReference type="InterPro" id="IPR002629">
    <property type="entry name" value="Met_Synth_C/arc"/>
</dbReference>
<gene>
    <name evidence="2" type="ORF">HMPREF9698_00971</name>
</gene>
<dbReference type="PANTHER" id="PTHR43844:SF2">
    <property type="entry name" value="SYNTHASE, VITAMIN-B12 INDEPENDENT, PUTATIVE (AFU_ORTHOLOGUE AFUA_3G12060)-RELATED"/>
    <property type="match status" value="1"/>
</dbReference>
<proteinExistence type="predicted"/>
<dbReference type="STRING" id="883081.HMPREF9698_00971"/>
<dbReference type="AlphaFoldDB" id="K9E8D2"/>
<dbReference type="InterPro" id="IPR038071">
    <property type="entry name" value="UROD/MetE-like_sf"/>
</dbReference>
<evidence type="ECO:0000313" key="2">
    <source>
        <dbReference type="EMBL" id="EKU93439.1"/>
    </source>
</evidence>
<accession>K9E8D2</accession>
<comment type="caution">
    <text evidence="2">The sequence shown here is derived from an EMBL/GenBank/DDBJ whole genome shotgun (WGS) entry which is preliminary data.</text>
</comment>
<keyword evidence="3" id="KW-1185">Reference proteome</keyword>
<dbReference type="GO" id="GO:0009086">
    <property type="term" value="P:methionine biosynthetic process"/>
    <property type="evidence" value="ECO:0007669"/>
    <property type="project" value="InterPro"/>
</dbReference>
<dbReference type="Gene3D" id="3.20.20.210">
    <property type="match status" value="1"/>
</dbReference>
<dbReference type="GO" id="GO:0008270">
    <property type="term" value="F:zinc ion binding"/>
    <property type="evidence" value="ECO:0007669"/>
    <property type="project" value="InterPro"/>
</dbReference>
<dbReference type="Proteomes" id="UP000009875">
    <property type="component" value="Unassembled WGS sequence"/>
</dbReference>
<dbReference type="EMBL" id="AGXA01000020">
    <property type="protein sequence ID" value="EKU93439.1"/>
    <property type="molecule type" value="Genomic_DNA"/>
</dbReference>
<dbReference type="OrthoDB" id="244285at2"/>
<name>K9E8D2_9LACT</name>
<dbReference type="CDD" id="cd03311">
    <property type="entry name" value="CIMS_C_terminal_like"/>
    <property type="match status" value="1"/>
</dbReference>